<dbReference type="EMBL" id="JAGGKQ010000001">
    <property type="protein sequence ID" value="MBP1921149.1"/>
    <property type="molecule type" value="Genomic_DNA"/>
</dbReference>
<evidence type="ECO:0000313" key="2">
    <source>
        <dbReference type="Proteomes" id="UP000823588"/>
    </source>
</evidence>
<dbReference type="AlphaFoldDB" id="A0A8T4GBN8"/>
<keyword evidence="2" id="KW-1185">Reference proteome</keyword>
<accession>A0A8T4GBN8</accession>
<protein>
    <submittedName>
        <fullName evidence="1">Uncharacterized protein</fullName>
    </submittedName>
</protein>
<organism evidence="1 2">
    <name type="scientific">Halorubrum alkaliphilum</name>
    <dbReference type="NCBI Taxonomy" id="261290"/>
    <lineage>
        <taxon>Archaea</taxon>
        <taxon>Methanobacteriati</taxon>
        <taxon>Methanobacteriota</taxon>
        <taxon>Stenosarchaea group</taxon>
        <taxon>Halobacteria</taxon>
        <taxon>Halobacteriales</taxon>
        <taxon>Haloferacaceae</taxon>
        <taxon>Halorubrum</taxon>
    </lineage>
</organism>
<comment type="caution">
    <text evidence="1">The sequence shown here is derived from an EMBL/GenBank/DDBJ whole genome shotgun (WGS) entry which is preliminary data.</text>
</comment>
<evidence type="ECO:0000313" key="1">
    <source>
        <dbReference type="EMBL" id="MBP1921149.1"/>
    </source>
</evidence>
<dbReference type="Proteomes" id="UP000823588">
    <property type="component" value="Unassembled WGS sequence"/>
</dbReference>
<reference evidence="1" key="1">
    <citation type="submission" date="2021-03" db="EMBL/GenBank/DDBJ databases">
        <title>Genomic Encyclopedia of Type Strains, Phase IV (KMG-IV): sequencing the most valuable type-strain genomes for metagenomic binning, comparative biology and taxonomic classification.</title>
        <authorList>
            <person name="Goeker M."/>
        </authorList>
    </citation>
    <scope>NUCLEOTIDE SEQUENCE</scope>
    <source>
        <strain evidence="1">DSM 23564</strain>
    </source>
</reference>
<gene>
    <name evidence="1" type="ORF">J2751_000132</name>
</gene>
<proteinExistence type="predicted"/>
<sequence>MNAGASRDDERYLGLRADLLDVLCRLGHTDPTNVSISHLCRNHFRQDSEEDLHRTIARMIADGDPISYLDDERQAVVHITDSAEARRRMKRIRTELYDL</sequence>
<name>A0A8T4GBN8_9EURY</name>